<keyword evidence="6" id="KW-1185">Reference proteome</keyword>
<reference evidence="5 6" key="2">
    <citation type="journal article" date="2016" name="Appl. Microbiol. Biotechnol.">
        <title>Mutations improving production and secretion of extracellular lipase by Burkholderia glumae PG1.</title>
        <authorList>
            <person name="Knapp A."/>
            <person name="Voget S."/>
            <person name="Gao R."/>
            <person name="Zaburannyi N."/>
            <person name="Krysciak D."/>
            <person name="Breuer M."/>
            <person name="Hauer B."/>
            <person name="Streit W.R."/>
            <person name="Muller R."/>
            <person name="Daniel R."/>
            <person name="Jaeger K.E."/>
        </authorList>
    </citation>
    <scope>NUCLEOTIDE SEQUENCE [LARGE SCALE GENOMIC DNA]</scope>
    <source>
        <strain evidence="5 6">PG1</strain>
    </source>
</reference>
<feature type="transmembrane region" description="Helical" evidence="4">
    <location>
        <begin position="203"/>
        <end position="227"/>
    </location>
</feature>
<dbReference type="Proteomes" id="UP000031838">
    <property type="component" value="Chromosome 2"/>
</dbReference>
<feature type="transmembrane region" description="Helical" evidence="4">
    <location>
        <begin position="130"/>
        <end position="151"/>
    </location>
</feature>
<organism evidence="5 6">
    <name type="scientific">Burkholderia plantarii</name>
    <dbReference type="NCBI Taxonomy" id="41899"/>
    <lineage>
        <taxon>Bacteria</taxon>
        <taxon>Pseudomonadati</taxon>
        <taxon>Pseudomonadota</taxon>
        <taxon>Betaproteobacteria</taxon>
        <taxon>Burkholderiales</taxon>
        <taxon>Burkholderiaceae</taxon>
        <taxon>Burkholderia</taxon>
    </lineage>
</organism>
<dbReference type="PANTHER" id="PTHR23531:SF1">
    <property type="entry name" value="QUINOLENE RESISTANCE PROTEIN NORA"/>
    <property type="match status" value="1"/>
</dbReference>
<evidence type="ECO:0000256" key="4">
    <source>
        <dbReference type="SAM" id="Phobius"/>
    </source>
</evidence>
<dbReference type="GO" id="GO:0022857">
    <property type="term" value="F:transmembrane transporter activity"/>
    <property type="evidence" value="ECO:0007669"/>
    <property type="project" value="InterPro"/>
</dbReference>
<evidence type="ECO:0000313" key="6">
    <source>
        <dbReference type="Proteomes" id="UP000031838"/>
    </source>
</evidence>
<dbReference type="InterPro" id="IPR036259">
    <property type="entry name" value="MFS_trans_sf"/>
</dbReference>
<evidence type="ECO:0000256" key="3">
    <source>
        <dbReference type="ARBA" id="ARBA00023136"/>
    </source>
</evidence>
<proteinExistence type="predicted"/>
<feature type="transmembrane region" description="Helical" evidence="4">
    <location>
        <begin position="97"/>
        <end position="118"/>
    </location>
</feature>
<feature type="transmembrane region" description="Helical" evidence="4">
    <location>
        <begin position="233"/>
        <end position="259"/>
    </location>
</feature>
<evidence type="ECO:0000256" key="2">
    <source>
        <dbReference type="ARBA" id="ARBA00022989"/>
    </source>
</evidence>
<evidence type="ECO:0000256" key="1">
    <source>
        <dbReference type="ARBA" id="ARBA00022692"/>
    </source>
</evidence>
<gene>
    <name evidence="5" type="ORF">BGL_2c22130</name>
</gene>
<dbReference type="Gene3D" id="1.20.1250.20">
    <property type="entry name" value="MFS general substrate transporter like domains"/>
    <property type="match status" value="1"/>
</dbReference>
<feature type="transmembrane region" description="Helical" evidence="4">
    <location>
        <begin position="163"/>
        <end position="182"/>
    </location>
</feature>
<keyword evidence="3 4" id="KW-0472">Membrane</keyword>
<protein>
    <submittedName>
        <fullName evidence="5">General substrate transporter major facilitator superfamily</fullName>
    </submittedName>
</protein>
<dbReference type="HOGENOM" id="CLU_050361_0_0_4"/>
<feature type="transmembrane region" description="Helical" evidence="4">
    <location>
        <begin position="271"/>
        <end position="291"/>
    </location>
</feature>
<feature type="transmembrane region" description="Helical" evidence="4">
    <location>
        <begin position="70"/>
        <end position="91"/>
    </location>
</feature>
<dbReference type="PANTHER" id="PTHR23531">
    <property type="entry name" value="QUINOLENE RESISTANCE PROTEIN NORA"/>
    <property type="match status" value="1"/>
</dbReference>
<keyword evidence="1 4" id="KW-0812">Transmembrane</keyword>
<dbReference type="CDD" id="cd06174">
    <property type="entry name" value="MFS"/>
    <property type="match status" value="1"/>
</dbReference>
<feature type="transmembrane region" description="Helical" evidence="4">
    <location>
        <begin position="297"/>
        <end position="314"/>
    </location>
</feature>
<reference evidence="6" key="1">
    <citation type="submission" date="2011-03" db="EMBL/GenBank/DDBJ databases">
        <authorList>
            <person name="Voget S."/>
            <person name="Streit W.R."/>
            <person name="Jaeger K.E."/>
            <person name="Daniel R."/>
        </authorList>
    </citation>
    <scope>NUCLEOTIDE SEQUENCE [LARGE SCALE GENOMIC DNA]</scope>
    <source>
        <strain evidence="6">PG1</strain>
    </source>
</reference>
<feature type="transmembrane region" description="Helical" evidence="4">
    <location>
        <begin position="360"/>
        <end position="380"/>
    </location>
</feature>
<dbReference type="InterPro" id="IPR052714">
    <property type="entry name" value="MFS_Exporter"/>
</dbReference>
<sequence length="417" mass="42899">MRRFAASLLFSATLLAASGYGATFLLSGYYRVRGGGDLDTGATLGAAMLGTFVGVPLVGWFSARLDAARMSALACCAIAAGFEWLAGTPGLARGVSLAAGLLIGLGWGMFYLGAPLALSERIADHERARWFSHFGAFQMAGIGGSPVALQFAVQQAGLPVDFAFRLVGAGCLLAAAALWRFGLHAPHAPRSRAVRAWLRPLAVIARGAALRPILMAGCGACVFSGLLTFQSSLVAGTAAPAAVFYAVNACTVVAARLLLGRVLASLPPRPLAAGLLVAMALGVAAMFAVAVHPVFQIVSAMLVGVGYGLVYSLIQTRAVNDAPAAFRHAALTWFVLSYFVGVFGFPVLGAWLLVHFGRGALLGVLLLAALLELSILLAGARGDGAPHASRAARRRHAAGRIASALPAGATPDERARG</sequence>
<name>A0A0B6S771_BURPL</name>
<dbReference type="EMBL" id="CP002581">
    <property type="protein sequence ID" value="AJK50274.1"/>
    <property type="molecule type" value="Genomic_DNA"/>
</dbReference>
<evidence type="ECO:0000313" key="5">
    <source>
        <dbReference type="EMBL" id="AJK50274.1"/>
    </source>
</evidence>
<dbReference type="AlphaFoldDB" id="A0A0B6S771"/>
<dbReference type="SUPFAM" id="SSF103473">
    <property type="entry name" value="MFS general substrate transporter"/>
    <property type="match status" value="1"/>
</dbReference>
<dbReference type="Pfam" id="PF07690">
    <property type="entry name" value="MFS_1"/>
    <property type="match status" value="1"/>
</dbReference>
<dbReference type="InterPro" id="IPR011701">
    <property type="entry name" value="MFS"/>
</dbReference>
<feature type="transmembrane region" description="Helical" evidence="4">
    <location>
        <begin position="43"/>
        <end position="63"/>
    </location>
</feature>
<keyword evidence="2 4" id="KW-1133">Transmembrane helix</keyword>
<dbReference type="KEGG" id="bgp:BGL_2c22130"/>
<feature type="transmembrane region" description="Helical" evidence="4">
    <location>
        <begin position="335"/>
        <end position="354"/>
    </location>
</feature>
<dbReference type="RefSeq" id="WP_063932004.1">
    <property type="nucleotide sequence ID" value="NZ_CP002581.1"/>
</dbReference>
<accession>A0A0B6S771</accession>